<sequence>MSEQTCATCRYPVGAEFGPVPVPWTDEVGKRCERQAWPADPKRCHAGPPVTVEGMWPVVRADGWCGRWQARIVEEGETP</sequence>
<name>A0A6M3L871_9ZZZZ</name>
<accession>A0A6M3L871</accession>
<proteinExistence type="predicted"/>
<organism evidence="1">
    <name type="scientific">viral metagenome</name>
    <dbReference type="NCBI Taxonomy" id="1070528"/>
    <lineage>
        <taxon>unclassified sequences</taxon>
        <taxon>metagenomes</taxon>
        <taxon>organismal metagenomes</taxon>
    </lineage>
</organism>
<reference evidence="1" key="1">
    <citation type="submission" date="2020-03" db="EMBL/GenBank/DDBJ databases">
        <title>The deep terrestrial virosphere.</title>
        <authorList>
            <person name="Holmfeldt K."/>
            <person name="Nilsson E."/>
            <person name="Simone D."/>
            <person name="Lopez-Fernandez M."/>
            <person name="Wu X."/>
            <person name="de Brujin I."/>
            <person name="Lundin D."/>
            <person name="Andersson A."/>
            <person name="Bertilsson S."/>
            <person name="Dopson M."/>
        </authorList>
    </citation>
    <scope>NUCLEOTIDE SEQUENCE</scope>
    <source>
        <strain evidence="1">MM415B03433</strain>
    </source>
</reference>
<protein>
    <submittedName>
        <fullName evidence="1">Uncharacterized protein</fullName>
    </submittedName>
</protein>
<evidence type="ECO:0000313" key="1">
    <source>
        <dbReference type="EMBL" id="QJA91217.1"/>
    </source>
</evidence>
<dbReference type="AlphaFoldDB" id="A0A6M3L871"/>
<dbReference type="EMBL" id="MT142970">
    <property type="protein sequence ID" value="QJA91217.1"/>
    <property type="molecule type" value="Genomic_DNA"/>
</dbReference>
<gene>
    <name evidence="1" type="ORF">MM415B03433_0006</name>
</gene>